<name>A0ABY4JA49_9BACT</name>
<dbReference type="RefSeq" id="WP_247975830.1">
    <property type="nucleotide sequence ID" value="NZ_CP095848.1"/>
</dbReference>
<proteinExistence type="predicted"/>
<reference evidence="1 2" key="1">
    <citation type="submission" date="2022-04" db="EMBL/GenBank/DDBJ databases">
        <title>Hymenobacter sp. isolated from the air.</title>
        <authorList>
            <person name="Won M."/>
            <person name="Lee C.-M."/>
            <person name="Woen H.-Y."/>
            <person name="Kwon S.-W."/>
        </authorList>
    </citation>
    <scope>NUCLEOTIDE SEQUENCE [LARGE SCALE GENOMIC DNA]</scope>
    <source>
        <strain evidence="2">5516 S-25</strain>
    </source>
</reference>
<evidence type="ECO:0000313" key="1">
    <source>
        <dbReference type="EMBL" id="UPL49686.1"/>
    </source>
</evidence>
<organism evidence="1 2">
    <name type="scientific">Hymenobacter sublimis</name>
    <dbReference type="NCBI Taxonomy" id="2933777"/>
    <lineage>
        <taxon>Bacteria</taxon>
        <taxon>Pseudomonadati</taxon>
        <taxon>Bacteroidota</taxon>
        <taxon>Cytophagia</taxon>
        <taxon>Cytophagales</taxon>
        <taxon>Hymenobacteraceae</taxon>
        <taxon>Hymenobacter</taxon>
    </lineage>
</organism>
<dbReference type="Proteomes" id="UP000829647">
    <property type="component" value="Chromosome"/>
</dbReference>
<evidence type="ECO:0008006" key="3">
    <source>
        <dbReference type="Google" id="ProtNLM"/>
    </source>
</evidence>
<sequence>MYAPLQPSAPLVHKKGEAEVAASAYLTGRLEGSAAYSPAKHLIVRAAGGLRSDGSDSTYFRIRQLEAGIGTYHYIDEQWLLGGMMGYGSGQSSRRYRDGFESIFQDSVLSNEYAARFRKLFAEAYVANDAGWTTFGVACRFSQVRFASLTNRGVPVPLRRMTRLEPMLFIRFGGQGRIPWLQGQVATSLSMPADGRIFSANEAIRDTKEGRLFTSFGLVIYPHLFKD</sequence>
<gene>
    <name evidence="1" type="ORF">MWH26_01955</name>
</gene>
<keyword evidence="2" id="KW-1185">Reference proteome</keyword>
<protein>
    <recommendedName>
        <fullName evidence="3">Bacterial surface antigen (D15) domain-containing protein</fullName>
    </recommendedName>
</protein>
<evidence type="ECO:0000313" key="2">
    <source>
        <dbReference type="Proteomes" id="UP000829647"/>
    </source>
</evidence>
<accession>A0ABY4JA49</accession>
<dbReference type="EMBL" id="CP095848">
    <property type="protein sequence ID" value="UPL49686.1"/>
    <property type="molecule type" value="Genomic_DNA"/>
</dbReference>